<evidence type="ECO:0000256" key="7">
    <source>
        <dbReference type="ARBA" id="ARBA00022729"/>
    </source>
</evidence>
<feature type="domain" description="PAC" evidence="24">
    <location>
        <begin position="437"/>
        <end position="491"/>
    </location>
</feature>
<dbReference type="CDD" id="cd00082">
    <property type="entry name" value="HisKA"/>
    <property type="match status" value="1"/>
</dbReference>
<dbReference type="SUPFAM" id="SSF55785">
    <property type="entry name" value="PYP-like sensor domain (PAS domain)"/>
    <property type="match status" value="5"/>
</dbReference>
<evidence type="ECO:0000256" key="16">
    <source>
        <dbReference type="ARBA" id="ARBA00064003"/>
    </source>
</evidence>
<dbReference type="GO" id="GO:0005524">
    <property type="term" value="F:ATP binding"/>
    <property type="evidence" value="ECO:0007669"/>
    <property type="project" value="UniProtKB-KW"/>
</dbReference>
<dbReference type="SUPFAM" id="SSF52172">
    <property type="entry name" value="CheY-like"/>
    <property type="match status" value="1"/>
</dbReference>
<evidence type="ECO:0000259" key="25">
    <source>
        <dbReference type="PROSITE" id="PS50839"/>
    </source>
</evidence>
<dbReference type="InterPro" id="IPR006189">
    <property type="entry name" value="CHASE_dom"/>
</dbReference>
<keyword evidence="6 20" id="KW-0812">Transmembrane</keyword>
<evidence type="ECO:0000259" key="24">
    <source>
        <dbReference type="PROSITE" id="PS50113"/>
    </source>
</evidence>
<comment type="function">
    <text evidence="15">Member of the two-component regulatory system BvgS/BvgA. Phosphorylates BvgA via a four-step phosphorelay in response to environmental signals.</text>
</comment>
<dbReference type="PRINTS" id="PR00344">
    <property type="entry name" value="BCTRLSENSOR"/>
</dbReference>
<keyword evidence="8" id="KW-0547">Nucleotide-binding</keyword>
<evidence type="ECO:0000256" key="2">
    <source>
        <dbReference type="ARBA" id="ARBA00004370"/>
    </source>
</evidence>
<dbReference type="Pfam" id="PF00072">
    <property type="entry name" value="Response_reg"/>
    <property type="match status" value="1"/>
</dbReference>
<dbReference type="AlphaFoldDB" id="A0A1W9KRX7"/>
<comment type="caution">
    <text evidence="26">The sequence shown here is derived from an EMBL/GenBank/DDBJ whole genome shotgun (WGS) entry which is preliminary data.</text>
</comment>
<dbReference type="InterPro" id="IPR000700">
    <property type="entry name" value="PAS-assoc_C"/>
</dbReference>
<dbReference type="SUPFAM" id="SSF47384">
    <property type="entry name" value="Homodimeric domain of signal transducing histidine kinase"/>
    <property type="match status" value="1"/>
</dbReference>
<dbReference type="PROSITE" id="PS50113">
    <property type="entry name" value="PAC"/>
    <property type="match status" value="2"/>
</dbReference>
<dbReference type="PANTHER" id="PTHR45339">
    <property type="entry name" value="HYBRID SIGNAL TRANSDUCTION HISTIDINE KINASE J"/>
    <property type="match status" value="1"/>
</dbReference>
<evidence type="ECO:0000259" key="22">
    <source>
        <dbReference type="PROSITE" id="PS50110"/>
    </source>
</evidence>
<feature type="domain" description="Histidine kinase" evidence="21">
    <location>
        <begin position="892"/>
        <end position="1113"/>
    </location>
</feature>
<dbReference type="GO" id="GO:0000155">
    <property type="term" value="F:phosphorelay sensor kinase activity"/>
    <property type="evidence" value="ECO:0007669"/>
    <property type="project" value="InterPro"/>
</dbReference>
<dbReference type="InterPro" id="IPR042240">
    <property type="entry name" value="CHASE_sf"/>
</dbReference>
<dbReference type="Pfam" id="PF03924">
    <property type="entry name" value="CHASE"/>
    <property type="match status" value="1"/>
</dbReference>
<feature type="modified residue" description="4-aspartylphosphate" evidence="19">
    <location>
        <position position="1189"/>
    </location>
</feature>
<evidence type="ECO:0000256" key="11">
    <source>
        <dbReference type="ARBA" id="ARBA00022989"/>
    </source>
</evidence>
<dbReference type="Proteomes" id="UP000192505">
    <property type="component" value="Unassembled WGS sequence"/>
</dbReference>
<evidence type="ECO:0000259" key="21">
    <source>
        <dbReference type="PROSITE" id="PS50109"/>
    </source>
</evidence>
<evidence type="ECO:0000256" key="17">
    <source>
        <dbReference type="ARBA" id="ARBA00068150"/>
    </source>
</evidence>
<dbReference type="InterPro" id="IPR001610">
    <property type="entry name" value="PAC"/>
</dbReference>
<proteinExistence type="predicted"/>
<dbReference type="PROSITE" id="PS50109">
    <property type="entry name" value="HIS_KIN"/>
    <property type="match status" value="1"/>
</dbReference>
<dbReference type="SMART" id="SM00448">
    <property type="entry name" value="REC"/>
    <property type="match status" value="1"/>
</dbReference>
<feature type="domain" description="PAC" evidence="24">
    <location>
        <begin position="565"/>
        <end position="619"/>
    </location>
</feature>
<dbReference type="Gene3D" id="3.30.565.10">
    <property type="entry name" value="Histidine kinase-like ATPase, C-terminal domain"/>
    <property type="match status" value="1"/>
</dbReference>
<evidence type="ECO:0000256" key="18">
    <source>
        <dbReference type="ARBA" id="ARBA00070152"/>
    </source>
</evidence>
<dbReference type="SMART" id="SM01079">
    <property type="entry name" value="CHASE"/>
    <property type="match status" value="1"/>
</dbReference>
<dbReference type="FunFam" id="1.10.287.130:FF:000002">
    <property type="entry name" value="Two-component osmosensing histidine kinase"/>
    <property type="match status" value="1"/>
</dbReference>
<dbReference type="InterPro" id="IPR003661">
    <property type="entry name" value="HisK_dim/P_dom"/>
</dbReference>
<dbReference type="Pfam" id="PF13188">
    <property type="entry name" value="PAS_8"/>
    <property type="match status" value="1"/>
</dbReference>
<dbReference type="SMART" id="SM00086">
    <property type="entry name" value="PAC"/>
    <property type="match status" value="2"/>
</dbReference>
<dbReference type="InterPro" id="IPR011006">
    <property type="entry name" value="CheY-like_superfamily"/>
</dbReference>
<dbReference type="InterPro" id="IPR036890">
    <property type="entry name" value="HATPase_C_sf"/>
</dbReference>
<evidence type="ECO:0000256" key="3">
    <source>
        <dbReference type="ARBA" id="ARBA00012438"/>
    </source>
</evidence>
<dbReference type="InterPro" id="IPR004358">
    <property type="entry name" value="Sig_transdc_His_kin-like_C"/>
</dbReference>
<evidence type="ECO:0000256" key="19">
    <source>
        <dbReference type="PROSITE-ProRule" id="PRU00169"/>
    </source>
</evidence>
<evidence type="ECO:0000256" key="13">
    <source>
        <dbReference type="ARBA" id="ARBA00023026"/>
    </source>
</evidence>
<accession>A0A1W9KRX7</accession>
<reference evidence="26 27" key="1">
    <citation type="submission" date="2017-01" db="EMBL/GenBank/DDBJ databases">
        <title>Novel large sulfur bacteria in the metagenomes of groundwater-fed chemosynthetic microbial mats in the Lake Huron basin.</title>
        <authorList>
            <person name="Sharrar A.M."/>
            <person name="Flood B.E."/>
            <person name="Bailey J.V."/>
            <person name="Jones D.S."/>
            <person name="Biddanda B."/>
            <person name="Ruberg S.A."/>
            <person name="Marcus D.N."/>
            <person name="Dick G.J."/>
        </authorList>
    </citation>
    <scope>NUCLEOTIDE SEQUENCE [LARGE SCALE GENOMIC DNA]</scope>
    <source>
        <strain evidence="26">A7</strain>
    </source>
</reference>
<feature type="transmembrane region" description="Helical" evidence="20">
    <location>
        <begin position="30"/>
        <end position="53"/>
    </location>
</feature>
<dbReference type="SUPFAM" id="SSF55874">
    <property type="entry name" value="ATPase domain of HSP90 chaperone/DNA topoisomerase II/histidine kinase"/>
    <property type="match status" value="1"/>
</dbReference>
<dbReference type="CDD" id="cd17546">
    <property type="entry name" value="REC_hyHK_CKI1_RcsC-like"/>
    <property type="match status" value="1"/>
</dbReference>
<keyword evidence="14 20" id="KW-0472">Membrane</keyword>
<dbReference type="SMART" id="SM00091">
    <property type="entry name" value="PAS"/>
    <property type="match status" value="4"/>
</dbReference>
<sequence length="1259" mass="139506">MVDNDFLWQVHRISTHLEFMKAGFKRRFNAGLGVPLGLFVLGVVISTAGVFWLNERHLTQSHIDYQRLVERVASEITRRVTLPVSGINGLRAMYVASDEVTRKEFTTHVFSRDLPNEFPGVRGFAYVERVQREALEGFLTRVRADDAPEFAVRTIQADQPDPLYVVTFIEPAVDNGGAQGLDVGSEPRRRNAIEYAVDSAAPIMTAPVLLVQNLQQTPGAIIYVAVYREAARLNSAMERRSALRGLISAPIVFKELLGDLDLVSNNALVIRLTDITNGQAANNLLFENELLSGGRFQSSQTLNLLGRQLSLQTHSTAFLIAGRDSFQPWLIGLGGILSSALLALLLWQQAHGRQRAETLAQNMTQDLNRLALVARNTSNSVVITDAQRRITWVNPGFERITGYQANEVIGKSPSFLQFEATDRNTIAQMHDAFEAGRGFQGEVLNRSKQGVDYWLSMDIQPLHEPDGKLSGFVGVQTDVTERKSTQSQLEGLLRDNSALMSTLDLFCIVSTADRDGNITSANDAMCDISGFSLEELLGQNHRLFNSGVHPTTFWQDMWQKIATGRSWRAEICNRTKSGSLFWVDTFIAPFIGDDGLVDKLVAIRIDITARKQAEAKLRWNQSLLQMMSNSSPLGFLVVDDRDDRILYFNARFCEIWGASHLAGPMQRGEINNHSLMAKCQSVLLDPAAFNATWVPLQDATNRATLEDEITFTHGRTIRRFSTQIRDEADQYFGRFYLFEDITERRTIEAQAQRNAELLRGSIDALSDAFVLYDDQDRLVMFNQPYRDLYTLAADQIVIGNRFEDVVRAGLERGQYVNALGREDAWLAERLAQHRQPESQLIEKLVSGRTVRIVDRRMPNGYTVGFRMDISELVRATEAAEEASRSKSQFLANMSHEIRTPMNAILGMLTLLRKTQLTPKQADYANKSEGAAQSLLGLLNDILDLSKVESGKMTLDPHPFALAQLMTDLEVIMAAYIGQRPVQLVLDMAPQLPAFLVGDALRLKQVLINLCGNAIKFTPQGLVTLSIHEIDRSHGKIQLKFAVQDQGIGIAPENQARIFSGFTQAEASTTRRYGGTGLGLAISQKLITLMGGQLELSSALGQGSQFYFNIPLALAPGMAPTLAVPHPPGQPGARLKGWRILVAEDNFVNQQIATELLQGEGAAVVMVNNGQDALNAVASADQPFDVVLMDMQMPVMDGLSATRQLRQRHDAAALPIVAMTANAMDSDREACLQAGMNDHVGKPFNMAHLVQVLHRAKAPP</sequence>
<keyword evidence="12" id="KW-0902">Two-component regulatory system</keyword>
<dbReference type="EC" id="2.7.13.3" evidence="3"/>
<evidence type="ECO:0000256" key="4">
    <source>
        <dbReference type="ARBA" id="ARBA00022553"/>
    </source>
</evidence>
<comment type="subcellular location">
    <subcellularLocation>
        <location evidence="2">Membrane</location>
    </subcellularLocation>
</comment>
<dbReference type="InterPro" id="IPR001789">
    <property type="entry name" value="Sig_transdc_resp-reg_receiver"/>
</dbReference>
<dbReference type="PROSITE" id="PS50839">
    <property type="entry name" value="CHASE"/>
    <property type="match status" value="1"/>
</dbReference>
<keyword evidence="13" id="KW-0843">Virulence</keyword>
<keyword evidence="5" id="KW-0808">Transferase</keyword>
<dbReference type="FunFam" id="3.30.565.10:FF:000010">
    <property type="entry name" value="Sensor histidine kinase RcsC"/>
    <property type="match status" value="1"/>
</dbReference>
<dbReference type="Gene3D" id="1.10.287.130">
    <property type="match status" value="1"/>
</dbReference>
<dbReference type="Gene3D" id="3.30.450.350">
    <property type="entry name" value="CHASE domain"/>
    <property type="match status" value="1"/>
</dbReference>
<feature type="domain" description="CHASE" evidence="25">
    <location>
        <begin position="96"/>
        <end position="286"/>
    </location>
</feature>
<keyword evidence="9" id="KW-0418">Kinase</keyword>
<dbReference type="SMART" id="SM00387">
    <property type="entry name" value="HATPase_c"/>
    <property type="match status" value="1"/>
</dbReference>
<comment type="catalytic activity">
    <reaction evidence="1">
        <text>ATP + protein L-histidine = ADP + protein N-phospho-L-histidine.</text>
        <dbReference type="EC" id="2.7.13.3"/>
    </reaction>
</comment>
<dbReference type="Pfam" id="PF02518">
    <property type="entry name" value="HATPase_c"/>
    <property type="match status" value="1"/>
</dbReference>
<keyword evidence="11 20" id="KW-1133">Transmembrane helix</keyword>
<evidence type="ECO:0000256" key="8">
    <source>
        <dbReference type="ARBA" id="ARBA00022741"/>
    </source>
</evidence>
<evidence type="ECO:0000259" key="23">
    <source>
        <dbReference type="PROSITE" id="PS50112"/>
    </source>
</evidence>
<dbReference type="PROSITE" id="PS50110">
    <property type="entry name" value="RESPONSE_REGULATORY"/>
    <property type="match status" value="1"/>
</dbReference>
<evidence type="ECO:0000256" key="15">
    <source>
        <dbReference type="ARBA" id="ARBA00058004"/>
    </source>
</evidence>
<dbReference type="GO" id="GO:0016020">
    <property type="term" value="C:membrane"/>
    <property type="evidence" value="ECO:0007669"/>
    <property type="project" value="UniProtKB-SubCell"/>
</dbReference>
<evidence type="ECO:0000256" key="20">
    <source>
        <dbReference type="SAM" id="Phobius"/>
    </source>
</evidence>
<dbReference type="Pfam" id="PF12860">
    <property type="entry name" value="PAS_7"/>
    <property type="match status" value="1"/>
</dbReference>
<dbReference type="InterPro" id="IPR036097">
    <property type="entry name" value="HisK_dim/P_sf"/>
</dbReference>
<feature type="domain" description="Response regulatory" evidence="22">
    <location>
        <begin position="1138"/>
        <end position="1256"/>
    </location>
</feature>
<dbReference type="InterPro" id="IPR005467">
    <property type="entry name" value="His_kinase_dom"/>
</dbReference>
<feature type="domain" description="PAS" evidence="23">
    <location>
        <begin position="513"/>
        <end position="550"/>
    </location>
</feature>
<dbReference type="CDD" id="cd16922">
    <property type="entry name" value="HATPase_EvgS-ArcB-TorS-like"/>
    <property type="match status" value="1"/>
</dbReference>
<name>A0A1W9KRX7_9BURK</name>
<evidence type="ECO:0000256" key="10">
    <source>
        <dbReference type="ARBA" id="ARBA00022840"/>
    </source>
</evidence>
<gene>
    <name evidence="26" type="ORF">BWK72_16490</name>
</gene>
<dbReference type="InterPro" id="IPR003594">
    <property type="entry name" value="HATPase_dom"/>
</dbReference>
<evidence type="ECO:0000256" key="6">
    <source>
        <dbReference type="ARBA" id="ARBA00022692"/>
    </source>
</evidence>
<protein>
    <recommendedName>
        <fullName evidence="17">Sensory/regulatory protein RpfC</fullName>
        <ecNumber evidence="3">2.7.13.3</ecNumber>
    </recommendedName>
    <alternativeName>
        <fullName evidence="18">Virulence sensor protein BvgS</fullName>
    </alternativeName>
</protein>
<keyword evidence="10" id="KW-0067">ATP-binding</keyword>
<evidence type="ECO:0000256" key="5">
    <source>
        <dbReference type="ARBA" id="ARBA00022679"/>
    </source>
</evidence>
<dbReference type="CDD" id="cd00130">
    <property type="entry name" value="PAS"/>
    <property type="match status" value="2"/>
</dbReference>
<dbReference type="PROSITE" id="PS50112">
    <property type="entry name" value="PAS"/>
    <property type="match status" value="2"/>
</dbReference>
<evidence type="ECO:0000313" key="27">
    <source>
        <dbReference type="Proteomes" id="UP000192505"/>
    </source>
</evidence>
<evidence type="ECO:0000256" key="1">
    <source>
        <dbReference type="ARBA" id="ARBA00000085"/>
    </source>
</evidence>
<dbReference type="NCBIfam" id="TIGR00229">
    <property type="entry name" value="sensory_box"/>
    <property type="match status" value="2"/>
</dbReference>
<evidence type="ECO:0000313" key="26">
    <source>
        <dbReference type="EMBL" id="OQW86679.1"/>
    </source>
</evidence>
<dbReference type="Gene3D" id="3.40.50.2300">
    <property type="match status" value="1"/>
</dbReference>
<dbReference type="SMART" id="SM00388">
    <property type="entry name" value="HisKA"/>
    <property type="match status" value="1"/>
</dbReference>
<dbReference type="Pfam" id="PF00512">
    <property type="entry name" value="HisKA"/>
    <property type="match status" value="1"/>
</dbReference>
<dbReference type="Pfam" id="PF13426">
    <property type="entry name" value="PAS_9"/>
    <property type="match status" value="2"/>
</dbReference>
<evidence type="ECO:0000256" key="12">
    <source>
        <dbReference type="ARBA" id="ARBA00023012"/>
    </source>
</evidence>
<evidence type="ECO:0000256" key="14">
    <source>
        <dbReference type="ARBA" id="ARBA00023136"/>
    </source>
</evidence>
<evidence type="ECO:0000256" key="9">
    <source>
        <dbReference type="ARBA" id="ARBA00022777"/>
    </source>
</evidence>
<dbReference type="EMBL" id="MTEI01000014">
    <property type="protein sequence ID" value="OQW86679.1"/>
    <property type="molecule type" value="Genomic_DNA"/>
</dbReference>
<dbReference type="InterPro" id="IPR000014">
    <property type="entry name" value="PAS"/>
</dbReference>
<dbReference type="PANTHER" id="PTHR45339:SF1">
    <property type="entry name" value="HYBRID SIGNAL TRANSDUCTION HISTIDINE KINASE J"/>
    <property type="match status" value="1"/>
</dbReference>
<comment type="subunit">
    <text evidence="16">At low DSF concentrations, interacts with RpfF.</text>
</comment>
<organism evidence="26 27">
    <name type="scientific">Rhodoferax ferrireducens</name>
    <dbReference type="NCBI Taxonomy" id="192843"/>
    <lineage>
        <taxon>Bacteria</taxon>
        <taxon>Pseudomonadati</taxon>
        <taxon>Pseudomonadota</taxon>
        <taxon>Betaproteobacteria</taxon>
        <taxon>Burkholderiales</taxon>
        <taxon>Comamonadaceae</taxon>
        <taxon>Rhodoferax</taxon>
    </lineage>
</organism>
<feature type="domain" description="PAS" evidence="23">
    <location>
        <begin position="366"/>
        <end position="412"/>
    </location>
</feature>
<dbReference type="InterPro" id="IPR035965">
    <property type="entry name" value="PAS-like_dom_sf"/>
</dbReference>
<dbReference type="Gene3D" id="3.30.450.20">
    <property type="entry name" value="PAS domain"/>
    <property type="match status" value="4"/>
</dbReference>
<keyword evidence="7" id="KW-0732">Signal</keyword>
<keyword evidence="4 19" id="KW-0597">Phosphoprotein</keyword>